<name>A0A0Q2V413_VIBFU</name>
<protein>
    <submittedName>
        <fullName evidence="3">Thiol-disulfide isomerase</fullName>
    </submittedName>
</protein>
<evidence type="ECO:0000313" key="3">
    <source>
        <dbReference type="EMBL" id="KQH87520.1"/>
    </source>
</evidence>
<evidence type="ECO:0000256" key="1">
    <source>
        <dbReference type="ARBA" id="ARBA00023284"/>
    </source>
</evidence>
<sequence length="208" mass="23003">MKKFIQRTLGVMAVLLVIAGCSDDSTPKEGAQYQALPVNLATYRLAPVTEVFSLTCGHCRSMESVLPELEKITQQEFGRLHVTFNQGAQIGAMIYYSAVMQLGHIPDHDMMEELFAAVQMAEGSTLTDQKAAIDQAFHTRNLKSPYEFDEAQQKELFVFLKTADEISQKGQINAVPTFIVKGKYIVLTAGHQDAQGIGKTISYLLTQP</sequence>
<dbReference type="EMBL" id="LKHS01000002">
    <property type="protein sequence ID" value="KQH87520.1"/>
    <property type="molecule type" value="Genomic_DNA"/>
</dbReference>
<keyword evidence="1" id="KW-0676">Redox-active center</keyword>
<dbReference type="GO" id="GO:0016853">
    <property type="term" value="F:isomerase activity"/>
    <property type="evidence" value="ECO:0007669"/>
    <property type="project" value="UniProtKB-KW"/>
</dbReference>
<dbReference type="Pfam" id="PF13462">
    <property type="entry name" value="Thioredoxin_4"/>
    <property type="match status" value="1"/>
</dbReference>
<dbReference type="OrthoDB" id="6397986at2"/>
<evidence type="ECO:0000313" key="4">
    <source>
        <dbReference type="Proteomes" id="UP000051221"/>
    </source>
</evidence>
<evidence type="ECO:0000259" key="2">
    <source>
        <dbReference type="Pfam" id="PF13462"/>
    </source>
</evidence>
<dbReference type="PROSITE" id="PS51257">
    <property type="entry name" value="PROKAR_LIPOPROTEIN"/>
    <property type="match status" value="1"/>
</dbReference>
<accession>A0A0Q2V413</accession>
<dbReference type="InParanoid" id="A0A0Q2V413"/>
<dbReference type="AlphaFoldDB" id="A0A0Q2V413"/>
<keyword evidence="4" id="KW-1185">Reference proteome</keyword>
<dbReference type="InterPro" id="IPR036249">
    <property type="entry name" value="Thioredoxin-like_sf"/>
</dbReference>
<dbReference type="PROSITE" id="PS00194">
    <property type="entry name" value="THIOREDOXIN_1"/>
    <property type="match status" value="1"/>
</dbReference>
<dbReference type="RefSeq" id="WP_014257374.1">
    <property type="nucleotide sequence ID" value="NZ_CAWQRI010000081.1"/>
</dbReference>
<dbReference type="InterPro" id="IPR050824">
    <property type="entry name" value="Thiol_disulfide_DsbA"/>
</dbReference>
<dbReference type="PANTHER" id="PTHR35891:SF3">
    <property type="entry name" value="THIOL:DISULFIDE INTERCHANGE PROTEIN DSBL"/>
    <property type="match status" value="1"/>
</dbReference>
<dbReference type="Gene3D" id="3.40.30.10">
    <property type="entry name" value="Glutaredoxin"/>
    <property type="match status" value="1"/>
</dbReference>
<gene>
    <name evidence="3" type="ORF">AMR76_02710</name>
</gene>
<dbReference type="OMA" id="GHCRTME"/>
<dbReference type="InterPro" id="IPR017937">
    <property type="entry name" value="Thioredoxin_CS"/>
</dbReference>
<dbReference type="Proteomes" id="UP000051221">
    <property type="component" value="Unassembled WGS sequence"/>
</dbReference>
<reference evidence="3 4" key="1">
    <citation type="submission" date="2015-08" db="EMBL/GenBank/DDBJ databases">
        <title>Antibacterial properties of a collection of Vibrionaceae strains.</title>
        <authorList>
            <person name="Giubergia S."/>
        </authorList>
    </citation>
    <scope>NUCLEOTIDE SEQUENCE [LARGE SCALE GENOMIC DNA]</scope>
    <source>
        <strain evidence="3 4">S0821</strain>
    </source>
</reference>
<keyword evidence="3" id="KW-0413">Isomerase</keyword>
<dbReference type="InterPro" id="IPR012336">
    <property type="entry name" value="Thioredoxin-like_fold"/>
</dbReference>
<feature type="domain" description="Thioredoxin-like fold" evidence="2">
    <location>
        <begin position="48"/>
        <end position="189"/>
    </location>
</feature>
<dbReference type="PANTHER" id="PTHR35891">
    <property type="entry name" value="THIOL:DISULFIDE INTERCHANGE PROTEIN DSBA"/>
    <property type="match status" value="1"/>
</dbReference>
<comment type="caution">
    <text evidence="3">The sequence shown here is derived from an EMBL/GenBank/DDBJ whole genome shotgun (WGS) entry which is preliminary data.</text>
</comment>
<dbReference type="SUPFAM" id="SSF52833">
    <property type="entry name" value="Thioredoxin-like"/>
    <property type="match status" value="1"/>
</dbReference>
<proteinExistence type="predicted"/>
<organism evidence="3 4">
    <name type="scientific">Vibrio furnissii</name>
    <dbReference type="NCBI Taxonomy" id="29494"/>
    <lineage>
        <taxon>Bacteria</taxon>
        <taxon>Pseudomonadati</taxon>
        <taxon>Pseudomonadota</taxon>
        <taxon>Gammaproteobacteria</taxon>
        <taxon>Vibrionales</taxon>
        <taxon>Vibrionaceae</taxon>
        <taxon>Vibrio</taxon>
    </lineage>
</organism>